<feature type="region of interest" description="Disordered" evidence="4">
    <location>
        <begin position="1"/>
        <end position="50"/>
    </location>
</feature>
<comment type="caution">
    <text evidence="5">The sequence shown here is derived from an EMBL/GenBank/DDBJ whole genome shotgun (WGS) entry which is preliminary data.</text>
</comment>
<dbReference type="AlphaFoldDB" id="A0A9Q1BBZ1"/>
<feature type="compositionally biased region" description="Polar residues" evidence="4">
    <location>
        <begin position="15"/>
        <end position="31"/>
    </location>
</feature>
<dbReference type="GO" id="GO:0030686">
    <property type="term" value="C:90S preribosome"/>
    <property type="evidence" value="ECO:0007669"/>
    <property type="project" value="InterPro"/>
</dbReference>
<dbReference type="GO" id="GO:0030688">
    <property type="term" value="C:preribosome, small subunit precursor"/>
    <property type="evidence" value="ECO:0007669"/>
    <property type="project" value="InterPro"/>
</dbReference>
<keyword evidence="3" id="KW-0539">Nucleus</keyword>
<dbReference type="EMBL" id="JAIZAY010000023">
    <property type="protein sequence ID" value="KAJ8019594.1"/>
    <property type="molecule type" value="Genomic_DNA"/>
</dbReference>
<evidence type="ECO:0000256" key="1">
    <source>
        <dbReference type="ARBA" id="ARBA00004604"/>
    </source>
</evidence>
<evidence type="ECO:0000256" key="3">
    <source>
        <dbReference type="ARBA" id="ARBA00023242"/>
    </source>
</evidence>
<dbReference type="OrthoDB" id="18703at2759"/>
<keyword evidence="6" id="KW-1185">Reference proteome</keyword>
<feature type="compositionally biased region" description="Basic and acidic residues" evidence="4">
    <location>
        <begin position="150"/>
        <end position="161"/>
    </location>
</feature>
<feature type="region of interest" description="Disordered" evidence="4">
    <location>
        <begin position="64"/>
        <end position="96"/>
    </location>
</feature>
<organism evidence="5 6">
    <name type="scientific">Holothuria leucospilota</name>
    <name type="common">Black long sea cucumber</name>
    <name type="synonym">Mertensiothuria leucospilota</name>
    <dbReference type="NCBI Taxonomy" id="206669"/>
    <lineage>
        <taxon>Eukaryota</taxon>
        <taxon>Metazoa</taxon>
        <taxon>Echinodermata</taxon>
        <taxon>Eleutherozoa</taxon>
        <taxon>Echinozoa</taxon>
        <taxon>Holothuroidea</taxon>
        <taxon>Aspidochirotacea</taxon>
        <taxon>Aspidochirotida</taxon>
        <taxon>Holothuriidae</taxon>
        <taxon>Holothuria</taxon>
    </lineage>
</organism>
<dbReference type="Pfam" id="PF15341">
    <property type="entry name" value="SLX9"/>
    <property type="match status" value="1"/>
</dbReference>
<feature type="region of interest" description="Disordered" evidence="4">
    <location>
        <begin position="150"/>
        <end position="182"/>
    </location>
</feature>
<evidence type="ECO:0008006" key="7">
    <source>
        <dbReference type="Google" id="ProtNLM"/>
    </source>
</evidence>
<sequence length="222" mass="25724">MGKVKRQRTKLRGKSNANQQEHPVSHQSAVSDNEVETRPEITLTENPFGNTKIDLSTLATRLMPSADEREDDRLSFISKGSIRKGNQQLKKKDKRKLRHEKWLEKVDAIQQTKKRQKERMKRAKTPVVGDLEPMMSALPELSEIIRMSEEAGKRADKRRQELGSQSKKNTLKRKQRQKLLDTEKGRFHQVLRHTAFKANPFVTINKHLALKIQQENQTDVDS</sequence>
<evidence type="ECO:0000313" key="5">
    <source>
        <dbReference type="EMBL" id="KAJ8019594.1"/>
    </source>
</evidence>
<protein>
    <recommendedName>
        <fullName evidence="7">Ribosome biogenesis protein SLX9</fullName>
    </recommendedName>
</protein>
<accession>A0A9Q1BBZ1</accession>
<evidence type="ECO:0000313" key="6">
    <source>
        <dbReference type="Proteomes" id="UP001152320"/>
    </source>
</evidence>
<dbReference type="PANTHER" id="PTHR31109">
    <property type="entry name" value="PROTEIN FAM207A"/>
    <property type="match status" value="1"/>
</dbReference>
<dbReference type="PANTHER" id="PTHR31109:SF2">
    <property type="entry name" value="RIBOSOME BIOGENESIS PROTEIN SLX9 HOMOLOG"/>
    <property type="match status" value="1"/>
</dbReference>
<proteinExistence type="inferred from homology"/>
<comment type="subcellular location">
    <subcellularLocation>
        <location evidence="1">Nucleus</location>
        <location evidence="1">Nucleolus</location>
    </subcellularLocation>
</comment>
<dbReference type="GO" id="GO:0005730">
    <property type="term" value="C:nucleolus"/>
    <property type="evidence" value="ECO:0007669"/>
    <property type="project" value="UniProtKB-SubCell"/>
</dbReference>
<dbReference type="InterPro" id="IPR028160">
    <property type="entry name" value="Slx9-like"/>
</dbReference>
<gene>
    <name evidence="5" type="ORF">HOLleu_41244</name>
</gene>
<name>A0A9Q1BBZ1_HOLLE</name>
<dbReference type="GO" id="GO:0000462">
    <property type="term" value="P:maturation of SSU-rRNA from tricistronic rRNA transcript (SSU-rRNA, 5.8S rRNA, LSU-rRNA)"/>
    <property type="evidence" value="ECO:0007669"/>
    <property type="project" value="InterPro"/>
</dbReference>
<evidence type="ECO:0000256" key="4">
    <source>
        <dbReference type="SAM" id="MobiDB-lite"/>
    </source>
</evidence>
<feature type="compositionally biased region" description="Basic residues" evidence="4">
    <location>
        <begin position="1"/>
        <end position="13"/>
    </location>
</feature>
<reference evidence="5" key="1">
    <citation type="submission" date="2021-10" db="EMBL/GenBank/DDBJ databases">
        <title>Tropical sea cucumber genome reveals ecological adaptation and Cuvierian tubules defense mechanism.</title>
        <authorList>
            <person name="Chen T."/>
        </authorList>
    </citation>
    <scope>NUCLEOTIDE SEQUENCE</scope>
    <source>
        <strain evidence="5">Nanhai2018</strain>
        <tissue evidence="5">Muscle</tissue>
    </source>
</reference>
<comment type="similarity">
    <text evidence="2">Belongs to the SLX9 family.</text>
</comment>
<evidence type="ECO:0000256" key="2">
    <source>
        <dbReference type="ARBA" id="ARBA00011022"/>
    </source>
</evidence>
<dbReference type="Proteomes" id="UP001152320">
    <property type="component" value="Chromosome 23"/>
</dbReference>